<evidence type="ECO:0000256" key="6">
    <source>
        <dbReference type="PROSITE-ProRule" id="PRU01393"/>
    </source>
</evidence>
<dbReference type="EMBL" id="MU839834">
    <property type="protein sequence ID" value="KAK1754909.1"/>
    <property type="molecule type" value="Genomic_DNA"/>
</dbReference>
<dbReference type="GO" id="GO:0005737">
    <property type="term" value="C:cytoplasm"/>
    <property type="evidence" value="ECO:0007669"/>
    <property type="project" value="TreeGrafter"/>
</dbReference>
<evidence type="ECO:0000313" key="9">
    <source>
        <dbReference type="EMBL" id="KAK1754909.1"/>
    </source>
</evidence>
<evidence type="ECO:0000256" key="5">
    <source>
        <dbReference type="ARBA" id="ARBA00022807"/>
    </source>
</evidence>
<evidence type="ECO:0000256" key="3">
    <source>
        <dbReference type="ARBA" id="ARBA00022786"/>
    </source>
</evidence>
<protein>
    <recommendedName>
        <fullName evidence="7">Ubiquitin carboxyl-terminal hydrolase</fullName>
        <ecNumber evidence="7">3.4.19.12</ecNumber>
    </recommendedName>
</protein>
<gene>
    <name evidence="9" type="ORF">QBC47DRAFT_203807</name>
</gene>
<dbReference type="InterPro" id="IPR036959">
    <property type="entry name" value="Peptidase_C12_UCH_sf"/>
</dbReference>
<keyword evidence="3 7" id="KW-0833">Ubl conjugation pathway</keyword>
<dbReference type="Gene3D" id="3.40.532.10">
    <property type="entry name" value="Peptidase C12, ubiquitin carboxyl-terminal hydrolase"/>
    <property type="match status" value="1"/>
</dbReference>
<evidence type="ECO:0000256" key="4">
    <source>
        <dbReference type="ARBA" id="ARBA00022801"/>
    </source>
</evidence>
<dbReference type="GO" id="GO:0006511">
    <property type="term" value="P:ubiquitin-dependent protein catabolic process"/>
    <property type="evidence" value="ECO:0007669"/>
    <property type="project" value="UniProtKB-UniRule"/>
</dbReference>
<reference evidence="9" key="1">
    <citation type="submission" date="2023-06" db="EMBL/GenBank/DDBJ databases">
        <title>Genome-scale phylogeny and comparative genomics of the fungal order Sordariales.</title>
        <authorList>
            <consortium name="Lawrence Berkeley National Laboratory"/>
            <person name="Hensen N."/>
            <person name="Bonometti L."/>
            <person name="Westerberg I."/>
            <person name="Brannstrom I.O."/>
            <person name="Guillou S."/>
            <person name="Cros-Aarteil S."/>
            <person name="Calhoun S."/>
            <person name="Haridas S."/>
            <person name="Kuo A."/>
            <person name="Mondo S."/>
            <person name="Pangilinan J."/>
            <person name="Riley R."/>
            <person name="Labutti K."/>
            <person name="Andreopoulos B."/>
            <person name="Lipzen A."/>
            <person name="Chen C."/>
            <person name="Yanf M."/>
            <person name="Daum C."/>
            <person name="Ng V."/>
            <person name="Clum A."/>
            <person name="Steindorff A."/>
            <person name="Ohm R."/>
            <person name="Martin F."/>
            <person name="Silar P."/>
            <person name="Natvig D."/>
            <person name="Lalanne C."/>
            <person name="Gautier V."/>
            <person name="Ament-Velasquez S.L."/>
            <person name="Kruys A."/>
            <person name="Hutchinson M.I."/>
            <person name="Powell A.J."/>
            <person name="Barry K."/>
            <person name="Miller A.N."/>
            <person name="Grigoriev I.V."/>
            <person name="Debuchy R."/>
            <person name="Gladieux P."/>
            <person name="Thoren M.H."/>
            <person name="Johannesson H."/>
        </authorList>
    </citation>
    <scope>NUCLEOTIDE SEQUENCE</scope>
    <source>
        <strain evidence="9">PSN4</strain>
    </source>
</reference>
<comment type="catalytic activity">
    <reaction evidence="1 7">
        <text>Thiol-dependent hydrolysis of ester, thioester, amide, peptide and isopeptide bonds formed by the C-terminal Gly of ubiquitin (a 76-residue protein attached to proteins as an intracellular targeting signal).</text>
        <dbReference type="EC" id="3.4.19.12"/>
    </reaction>
</comment>
<keyword evidence="2 7" id="KW-0645">Protease</keyword>
<evidence type="ECO:0000256" key="7">
    <source>
        <dbReference type="RuleBase" id="RU361215"/>
    </source>
</evidence>
<dbReference type="PANTHER" id="PTHR10589">
    <property type="entry name" value="UBIQUITIN CARBOXYL-TERMINAL HYDROLASE"/>
    <property type="match status" value="1"/>
</dbReference>
<dbReference type="InterPro" id="IPR038765">
    <property type="entry name" value="Papain-like_cys_pep_sf"/>
</dbReference>
<organism evidence="9 10">
    <name type="scientific">Echria macrotheca</name>
    <dbReference type="NCBI Taxonomy" id="438768"/>
    <lineage>
        <taxon>Eukaryota</taxon>
        <taxon>Fungi</taxon>
        <taxon>Dikarya</taxon>
        <taxon>Ascomycota</taxon>
        <taxon>Pezizomycotina</taxon>
        <taxon>Sordariomycetes</taxon>
        <taxon>Sordariomycetidae</taxon>
        <taxon>Sordariales</taxon>
        <taxon>Schizotheciaceae</taxon>
        <taxon>Echria</taxon>
    </lineage>
</organism>
<comment type="caution">
    <text evidence="6">Lacks conserved residue(s) required for the propagation of feature annotation.</text>
</comment>
<dbReference type="GO" id="GO:0016579">
    <property type="term" value="P:protein deubiquitination"/>
    <property type="evidence" value="ECO:0007669"/>
    <property type="project" value="TreeGrafter"/>
</dbReference>
<dbReference type="PANTHER" id="PTHR10589:SF41">
    <property type="entry name" value="UBIQUITIN CARBOXYL-TERMINAL HYDROLASE"/>
    <property type="match status" value="1"/>
</dbReference>
<keyword evidence="5 7" id="KW-0788">Thiol protease</keyword>
<dbReference type="Proteomes" id="UP001239445">
    <property type="component" value="Unassembled WGS sequence"/>
</dbReference>
<dbReference type="AlphaFoldDB" id="A0AAJ0BCV2"/>
<dbReference type="Pfam" id="PF01088">
    <property type="entry name" value="Peptidase_C12"/>
    <property type="match status" value="1"/>
</dbReference>
<sequence length="247" mass="26246">MSKHFRILENHPDVFSALAEKLGLPKSITFHDIYTLDPPSLPAGTPPAVALITIIPMTPAWRANRQAEDAAGLGADYHAAAQSSVPDKYNDILWFKQTIPDACGSIALLHSALNGACAGDIIPGSTLERLRDAALPLAMEARAQMLYDSDEFEAAHQSVASMGDTAAPEIGDPRALGRHFVAFVKANGRLWELEGNRLGPVDRGALGDDEDVLSPRALELGLGRVIKLEQTSGGGDVNFSCVAVVKG</sequence>
<feature type="domain" description="UCH catalytic" evidence="8">
    <location>
        <begin position="4"/>
        <end position="246"/>
    </location>
</feature>
<accession>A0AAJ0BCV2</accession>
<dbReference type="GO" id="GO:0004843">
    <property type="term" value="F:cysteine-type deubiquitinase activity"/>
    <property type="evidence" value="ECO:0007669"/>
    <property type="project" value="UniProtKB-EC"/>
</dbReference>
<evidence type="ECO:0000259" key="8">
    <source>
        <dbReference type="PROSITE" id="PS52048"/>
    </source>
</evidence>
<comment type="caution">
    <text evidence="9">The sequence shown here is derived from an EMBL/GenBank/DDBJ whole genome shotgun (WGS) entry which is preliminary data.</text>
</comment>
<keyword evidence="4 7" id="KW-0378">Hydrolase</keyword>
<keyword evidence="10" id="KW-1185">Reference proteome</keyword>
<evidence type="ECO:0000256" key="2">
    <source>
        <dbReference type="ARBA" id="ARBA00022670"/>
    </source>
</evidence>
<evidence type="ECO:0000256" key="1">
    <source>
        <dbReference type="ARBA" id="ARBA00000707"/>
    </source>
</evidence>
<dbReference type="SUPFAM" id="SSF54001">
    <property type="entry name" value="Cysteine proteinases"/>
    <property type="match status" value="1"/>
</dbReference>
<dbReference type="InterPro" id="IPR001578">
    <property type="entry name" value="Peptidase_C12_UCH"/>
</dbReference>
<dbReference type="PRINTS" id="PR00707">
    <property type="entry name" value="UBCTHYDRLASE"/>
</dbReference>
<evidence type="ECO:0000313" key="10">
    <source>
        <dbReference type="Proteomes" id="UP001239445"/>
    </source>
</evidence>
<name>A0AAJ0BCV2_9PEZI</name>
<proteinExistence type="inferred from homology"/>
<dbReference type="EC" id="3.4.19.12" evidence="7"/>
<comment type="similarity">
    <text evidence="6 7">Belongs to the peptidase C12 family.</text>
</comment>
<dbReference type="PROSITE" id="PS52048">
    <property type="entry name" value="UCH_DOMAIN"/>
    <property type="match status" value="1"/>
</dbReference>